<reference evidence="3" key="1">
    <citation type="journal article" date="2014" name="Science">
        <title>Ancient hybridizations among the ancestral genomes of bread wheat.</title>
        <authorList>
            <consortium name="International Wheat Genome Sequencing Consortium,"/>
            <person name="Marcussen T."/>
            <person name="Sandve S.R."/>
            <person name="Heier L."/>
            <person name="Spannagl M."/>
            <person name="Pfeifer M."/>
            <person name="Jakobsen K.S."/>
            <person name="Wulff B.B."/>
            <person name="Steuernagel B."/>
            <person name="Mayer K.F."/>
            <person name="Olsen O.A."/>
        </authorList>
    </citation>
    <scope>NUCLEOTIDE SEQUENCE [LARGE SCALE GENOMIC DNA]</scope>
    <source>
        <strain evidence="3">cv. AL8/78</strain>
    </source>
</reference>
<dbReference type="Gramene" id="AET3Gv20919700.13">
    <property type="protein sequence ID" value="AET3Gv20919700.13"/>
    <property type="gene ID" value="AET3Gv20919700"/>
</dbReference>
<proteinExistence type="predicted"/>
<dbReference type="EnsemblPlants" id="AET3Gv20919700.13">
    <property type="protein sequence ID" value="AET3Gv20919700.13"/>
    <property type="gene ID" value="AET3Gv20919700"/>
</dbReference>
<dbReference type="AlphaFoldDB" id="A0A453G8F2"/>
<name>A0A453G8F2_AEGTS</name>
<feature type="compositionally biased region" description="Pro residues" evidence="1">
    <location>
        <begin position="1"/>
        <end position="11"/>
    </location>
</feature>
<evidence type="ECO:0000313" key="2">
    <source>
        <dbReference type="EnsemblPlants" id="AET3Gv20919700.13"/>
    </source>
</evidence>
<protein>
    <submittedName>
        <fullName evidence="2">Uncharacterized protein</fullName>
    </submittedName>
</protein>
<feature type="compositionally biased region" description="Low complexity" evidence="1">
    <location>
        <begin position="56"/>
        <end position="71"/>
    </location>
</feature>
<sequence length="172" mass="18192">NPIPPAPPPARRPGRAPRSPPLGPLSLPTPPRRRWRARPGEARSAQAAAGLPSSPRAGGQARARSAGLGRRTGWRVRRHGVLRSGRRRAPGGGAAGVMVVVLASWHAGLTPGRRRGHGSCERGLGLPCSAGGSRWGGGGLLPAEIWLAGSSRSRQGWWRPVHERWRSSIRSG</sequence>
<reference evidence="2" key="4">
    <citation type="submission" date="2019-03" db="UniProtKB">
        <authorList>
            <consortium name="EnsemblPlants"/>
        </authorList>
    </citation>
    <scope>IDENTIFICATION</scope>
</reference>
<organism evidence="2 3">
    <name type="scientific">Aegilops tauschii subsp. strangulata</name>
    <name type="common">Goatgrass</name>
    <dbReference type="NCBI Taxonomy" id="200361"/>
    <lineage>
        <taxon>Eukaryota</taxon>
        <taxon>Viridiplantae</taxon>
        <taxon>Streptophyta</taxon>
        <taxon>Embryophyta</taxon>
        <taxon>Tracheophyta</taxon>
        <taxon>Spermatophyta</taxon>
        <taxon>Magnoliopsida</taxon>
        <taxon>Liliopsida</taxon>
        <taxon>Poales</taxon>
        <taxon>Poaceae</taxon>
        <taxon>BOP clade</taxon>
        <taxon>Pooideae</taxon>
        <taxon>Triticodae</taxon>
        <taxon>Triticeae</taxon>
        <taxon>Triticinae</taxon>
        <taxon>Aegilops</taxon>
    </lineage>
</organism>
<reference evidence="2" key="5">
    <citation type="journal article" date="2021" name="G3 (Bethesda)">
        <title>Aegilops tauschii genome assembly Aet v5.0 features greater sequence contiguity and improved annotation.</title>
        <authorList>
            <person name="Wang L."/>
            <person name="Zhu T."/>
            <person name="Rodriguez J.C."/>
            <person name="Deal K.R."/>
            <person name="Dubcovsky J."/>
            <person name="McGuire P.E."/>
            <person name="Lux T."/>
            <person name="Spannagl M."/>
            <person name="Mayer K.F.X."/>
            <person name="Baldrich P."/>
            <person name="Meyers B.C."/>
            <person name="Huo N."/>
            <person name="Gu Y.Q."/>
            <person name="Zhou H."/>
            <person name="Devos K.M."/>
            <person name="Bennetzen J.L."/>
            <person name="Unver T."/>
            <person name="Budak H."/>
            <person name="Gulick P.J."/>
            <person name="Galiba G."/>
            <person name="Kalapos B."/>
            <person name="Nelson D.R."/>
            <person name="Li P."/>
            <person name="You F.M."/>
            <person name="Luo M.C."/>
            <person name="Dvorak J."/>
        </authorList>
    </citation>
    <scope>NUCLEOTIDE SEQUENCE [LARGE SCALE GENOMIC DNA]</scope>
    <source>
        <strain evidence="2">cv. AL8/78</strain>
    </source>
</reference>
<reference evidence="2" key="3">
    <citation type="journal article" date="2017" name="Nature">
        <title>Genome sequence of the progenitor of the wheat D genome Aegilops tauschii.</title>
        <authorList>
            <person name="Luo M.C."/>
            <person name="Gu Y.Q."/>
            <person name="Puiu D."/>
            <person name="Wang H."/>
            <person name="Twardziok S.O."/>
            <person name="Deal K.R."/>
            <person name="Huo N."/>
            <person name="Zhu T."/>
            <person name="Wang L."/>
            <person name="Wang Y."/>
            <person name="McGuire P.E."/>
            <person name="Liu S."/>
            <person name="Long H."/>
            <person name="Ramasamy R.K."/>
            <person name="Rodriguez J.C."/>
            <person name="Van S.L."/>
            <person name="Yuan L."/>
            <person name="Wang Z."/>
            <person name="Xia Z."/>
            <person name="Xiao L."/>
            <person name="Anderson O.D."/>
            <person name="Ouyang S."/>
            <person name="Liang Y."/>
            <person name="Zimin A.V."/>
            <person name="Pertea G."/>
            <person name="Qi P."/>
            <person name="Bennetzen J.L."/>
            <person name="Dai X."/>
            <person name="Dawson M.W."/>
            <person name="Muller H.G."/>
            <person name="Kugler K."/>
            <person name="Rivarola-Duarte L."/>
            <person name="Spannagl M."/>
            <person name="Mayer K.F.X."/>
            <person name="Lu F.H."/>
            <person name="Bevan M.W."/>
            <person name="Leroy P."/>
            <person name="Li P."/>
            <person name="You F.M."/>
            <person name="Sun Q."/>
            <person name="Liu Z."/>
            <person name="Lyons E."/>
            <person name="Wicker T."/>
            <person name="Salzberg S.L."/>
            <person name="Devos K.M."/>
            <person name="Dvorak J."/>
        </authorList>
    </citation>
    <scope>NUCLEOTIDE SEQUENCE [LARGE SCALE GENOMIC DNA]</scope>
    <source>
        <strain evidence="2">cv. AL8/78</strain>
    </source>
</reference>
<reference evidence="3" key="2">
    <citation type="journal article" date="2017" name="Nat. Plants">
        <title>The Aegilops tauschii genome reveals multiple impacts of transposons.</title>
        <authorList>
            <person name="Zhao G."/>
            <person name="Zou C."/>
            <person name="Li K."/>
            <person name="Wang K."/>
            <person name="Li T."/>
            <person name="Gao L."/>
            <person name="Zhang X."/>
            <person name="Wang H."/>
            <person name="Yang Z."/>
            <person name="Liu X."/>
            <person name="Jiang W."/>
            <person name="Mao L."/>
            <person name="Kong X."/>
            <person name="Jiao Y."/>
            <person name="Jia J."/>
        </authorList>
    </citation>
    <scope>NUCLEOTIDE SEQUENCE [LARGE SCALE GENOMIC DNA]</scope>
    <source>
        <strain evidence="3">cv. AL8/78</strain>
    </source>
</reference>
<evidence type="ECO:0000313" key="3">
    <source>
        <dbReference type="Proteomes" id="UP000015105"/>
    </source>
</evidence>
<keyword evidence="3" id="KW-1185">Reference proteome</keyword>
<dbReference type="Proteomes" id="UP000015105">
    <property type="component" value="Chromosome 3D"/>
</dbReference>
<feature type="region of interest" description="Disordered" evidence="1">
    <location>
        <begin position="1"/>
        <end position="75"/>
    </location>
</feature>
<accession>A0A453G8F2</accession>
<feature type="compositionally biased region" description="Pro residues" evidence="1">
    <location>
        <begin position="18"/>
        <end position="30"/>
    </location>
</feature>
<evidence type="ECO:0000256" key="1">
    <source>
        <dbReference type="SAM" id="MobiDB-lite"/>
    </source>
</evidence>